<sequence length="121" mass="14282">MNKIEFIDLEEYNDKVCRAKDKAFLLLTYFLNDFQHNFSYLQDETIENLELVLSGEKTFDDIQDPEVYWSFGSGLGLGYFEVEGTTAYFEPDKELTDAPRIVMPLEEFINILKKWRAFLRS</sequence>
<accession>A0ABY8KZW6</accession>
<protein>
    <recommendedName>
        <fullName evidence="3">SMI1/KNR4 family protein</fullName>
    </recommendedName>
</protein>
<evidence type="ECO:0000313" key="1">
    <source>
        <dbReference type="EMBL" id="WGH74767.1"/>
    </source>
</evidence>
<dbReference type="EMBL" id="CP122539">
    <property type="protein sequence ID" value="WGH74767.1"/>
    <property type="molecule type" value="Genomic_DNA"/>
</dbReference>
<dbReference type="RefSeq" id="WP_279650661.1">
    <property type="nucleotide sequence ID" value="NZ_CP122539.1"/>
</dbReference>
<name>A0ABY8KZW6_9FLAO</name>
<evidence type="ECO:0000313" key="2">
    <source>
        <dbReference type="Proteomes" id="UP001232001"/>
    </source>
</evidence>
<gene>
    <name evidence="1" type="ORF">P8625_11830</name>
</gene>
<evidence type="ECO:0008006" key="3">
    <source>
        <dbReference type="Google" id="ProtNLM"/>
    </source>
</evidence>
<reference evidence="1 2" key="1">
    <citation type="submission" date="2023-04" db="EMBL/GenBank/DDBJ databases">
        <title>Tenacibaculum tangerinum sp. nov., isolated from sea tidal flat of South Korea.</title>
        <authorList>
            <person name="Lee S.H."/>
            <person name="Kim J.-J."/>
        </authorList>
    </citation>
    <scope>NUCLEOTIDE SEQUENCE [LARGE SCALE GENOMIC DNA]</scope>
    <source>
        <strain evidence="1 2">GRR-S3-23</strain>
    </source>
</reference>
<proteinExistence type="predicted"/>
<dbReference type="Proteomes" id="UP001232001">
    <property type="component" value="Chromosome"/>
</dbReference>
<keyword evidence="2" id="KW-1185">Reference proteome</keyword>
<organism evidence="1 2">
    <name type="scientific">Tenacibaculum tangerinum</name>
    <dbReference type="NCBI Taxonomy" id="3038772"/>
    <lineage>
        <taxon>Bacteria</taxon>
        <taxon>Pseudomonadati</taxon>
        <taxon>Bacteroidota</taxon>
        <taxon>Flavobacteriia</taxon>
        <taxon>Flavobacteriales</taxon>
        <taxon>Flavobacteriaceae</taxon>
        <taxon>Tenacibaculum</taxon>
    </lineage>
</organism>